<sequence>MQAPPLSYHDQVNVEIEVQLIALARRMTELRGVSGVDAERDAVREAIRTIGRTAAFFGGFDAMKRLHDAVEDMTGSSNEIGYELNFAWDGIGGWWS</sequence>
<accession>A0A7Y8GWC0</accession>
<proteinExistence type="predicted"/>
<dbReference type="RefSeq" id="WP_177135979.1">
    <property type="nucleotide sequence ID" value="NZ_VYGV01000011.1"/>
</dbReference>
<keyword evidence="2" id="KW-1185">Reference proteome</keyword>
<dbReference type="EMBL" id="VYGV01000011">
    <property type="protein sequence ID" value="NWF46071.1"/>
    <property type="molecule type" value="Genomic_DNA"/>
</dbReference>
<dbReference type="Proteomes" id="UP000545507">
    <property type="component" value="Unassembled WGS sequence"/>
</dbReference>
<evidence type="ECO:0000313" key="1">
    <source>
        <dbReference type="EMBL" id="NWF46071.1"/>
    </source>
</evidence>
<dbReference type="AlphaFoldDB" id="A0A7Y8GWC0"/>
<protein>
    <submittedName>
        <fullName evidence="1">Uncharacterized protein</fullName>
    </submittedName>
</protein>
<gene>
    <name evidence="1" type="ORF">F3K02_12530</name>
</gene>
<name>A0A7Y8GWC0_9BURK</name>
<evidence type="ECO:0000313" key="2">
    <source>
        <dbReference type="Proteomes" id="UP000545507"/>
    </source>
</evidence>
<organism evidence="1 2">
    <name type="scientific">Hydrogenophaga aromaticivorans</name>
    <dbReference type="NCBI Taxonomy" id="2610898"/>
    <lineage>
        <taxon>Bacteria</taxon>
        <taxon>Pseudomonadati</taxon>
        <taxon>Pseudomonadota</taxon>
        <taxon>Betaproteobacteria</taxon>
        <taxon>Burkholderiales</taxon>
        <taxon>Comamonadaceae</taxon>
        <taxon>Hydrogenophaga</taxon>
    </lineage>
</organism>
<comment type="caution">
    <text evidence="1">The sequence shown here is derived from an EMBL/GenBank/DDBJ whole genome shotgun (WGS) entry which is preliminary data.</text>
</comment>
<reference evidence="1 2" key="1">
    <citation type="submission" date="2019-09" db="EMBL/GenBank/DDBJ databases">
        <title>Hydrogenophaga aromatica sp. nov., isolated from a para-xylene-degrading enrichment culture.</title>
        <authorList>
            <person name="Tancsics A."/>
            <person name="Banerjee S."/>
        </authorList>
    </citation>
    <scope>NUCLEOTIDE SEQUENCE [LARGE SCALE GENOMIC DNA]</scope>
    <source>
        <strain evidence="1 2">D2P1</strain>
    </source>
</reference>